<dbReference type="Proteomes" id="UP000436468">
    <property type="component" value="Unassembled WGS sequence"/>
</dbReference>
<accession>A0A0R3DXP6</accession>
<keyword evidence="2" id="KW-1185">Reference proteome</keyword>
<evidence type="ECO:0000313" key="2">
    <source>
        <dbReference type="Proteomes" id="UP000436468"/>
    </source>
</evidence>
<dbReference type="AlphaFoldDB" id="A0A0R3DXP6"/>
<organism evidence="1 2">
    <name type="scientific">Bradyrhizobium pachyrhizi</name>
    <dbReference type="NCBI Taxonomy" id="280333"/>
    <lineage>
        <taxon>Bacteria</taxon>
        <taxon>Pseudomonadati</taxon>
        <taxon>Pseudomonadota</taxon>
        <taxon>Alphaproteobacteria</taxon>
        <taxon>Hyphomicrobiales</taxon>
        <taxon>Nitrobacteraceae</taxon>
        <taxon>Bradyrhizobium</taxon>
    </lineage>
</organism>
<reference evidence="1 2" key="1">
    <citation type="submission" date="2019-12" db="EMBL/GenBank/DDBJ databases">
        <title>Draft genome sequences Bradyrhizobium cajani AMBPC1010, Bradyrhizobium pachyrhizi AMBPC1040 and Bradyrhizobium yuanmingense ALSPC3051, three plant growth promoting strains isolated from nodules of Cajanus cajan L. in Dominican Republic.</title>
        <authorList>
            <person name="Flores-Felix J.D."/>
            <person name="Araujo J."/>
            <person name="Diaz-Alcantara C."/>
            <person name="Gonzalez-Andres F."/>
            <person name="Velazquez E."/>
        </authorList>
    </citation>
    <scope>NUCLEOTIDE SEQUENCE [LARGE SCALE GENOMIC DNA]</scope>
    <source>
        <strain evidence="1 2">1040</strain>
    </source>
</reference>
<gene>
    <name evidence="1" type="ORF">GPL21_08990</name>
</gene>
<comment type="caution">
    <text evidence="1">The sequence shown here is derived from an EMBL/GenBank/DDBJ whole genome shotgun (WGS) entry which is preliminary data.</text>
</comment>
<name>A0A0R3DXP6_9BRAD</name>
<sequence length="105" mass="12262">MIRGFFRLIGLLLLAGSFIFMVYDGARYVADQSLRFTQFGQFWNDIHQSSQQAFHAWVDRFAPWLWNDVIRLLLEQPVFAVLGIAGILLMILFRPRKPLIGYARD</sequence>
<evidence type="ECO:0000313" key="1">
    <source>
        <dbReference type="EMBL" id="MVT65241.1"/>
    </source>
</evidence>
<dbReference type="GeneID" id="92950264"/>
<dbReference type="RefSeq" id="WP_016842666.1">
    <property type="nucleotide sequence ID" value="NZ_CP121667.1"/>
</dbReference>
<proteinExistence type="predicted"/>
<dbReference type="EMBL" id="WQNF01000005">
    <property type="protein sequence ID" value="MVT65241.1"/>
    <property type="molecule type" value="Genomic_DNA"/>
</dbReference>
<protein>
    <submittedName>
        <fullName evidence="1">Uncharacterized protein</fullName>
    </submittedName>
</protein>